<feature type="compositionally biased region" description="Polar residues" evidence="2">
    <location>
        <begin position="174"/>
        <end position="185"/>
    </location>
</feature>
<keyword evidence="4" id="KW-1185">Reference proteome</keyword>
<name>W7XE09_TETTS</name>
<reference evidence="4" key="1">
    <citation type="journal article" date="2006" name="PLoS Biol.">
        <title>Macronuclear genome sequence of the ciliate Tetrahymena thermophila, a model eukaryote.</title>
        <authorList>
            <person name="Eisen J.A."/>
            <person name="Coyne R.S."/>
            <person name="Wu M."/>
            <person name="Wu D."/>
            <person name="Thiagarajan M."/>
            <person name="Wortman J.R."/>
            <person name="Badger J.H."/>
            <person name="Ren Q."/>
            <person name="Amedeo P."/>
            <person name="Jones K.M."/>
            <person name="Tallon L.J."/>
            <person name="Delcher A.L."/>
            <person name="Salzberg S.L."/>
            <person name="Silva J.C."/>
            <person name="Haas B.J."/>
            <person name="Majoros W.H."/>
            <person name="Farzad M."/>
            <person name="Carlton J.M."/>
            <person name="Smith R.K. Jr."/>
            <person name="Garg J."/>
            <person name="Pearlman R.E."/>
            <person name="Karrer K.M."/>
            <person name="Sun L."/>
            <person name="Manning G."/>
            <person name="Elde N.C."/>
            <person name="Turkewitz A.P."/>
            <person name="Asai D.J."/>
            <person name="Wilkes D.E."/>
            <person name="Wang Y."/>
            <person name="Cai H."/>
            <person name="Collins K."/>
            <person name="Stewart B.A."/>
            <person name="Lee S.R."/>
            <person name="Wilamowska K."/>
            <person name="Weinberg Z."/>
            <person name="Ruzzo W.L."/>
            <person name="Wloga D."/>
            <person name="Gaertig J."/>
            <person name="Frankel J."/>
            <person name="Tsao C.-C."/>
            <person name="Gorovsky M.A."/>
            <person name="Keeling P.J."/>
            <person name="Waller R.F."/>
            <person name="Patron N.J."/>
            <person name="Cherry J.M."/>
            <person name="Stover N.A."/>
            <person name="Krieger C.J."/>
            <person name="del Toro C."/>
            <person name="Ryder H.F."/>
            <person name="Williamson S.C."/>
            <person name="Barbeau R.A."/>
            <person name="Hamilton E.P."/>
            <person name="Orias E."/>
        </authorList>
    </citation>
    <scope>NUCLEOTIDE SEQUENCE [LARGE SCALE GENOMIC DNA]</scope>
    <source>
        <strain evidence="4">SB210</strain>
    </source>
</reference>
<evidence type="ECO:0000256" key="1">
    <source>
        <dbReference type="SAM" id="Coils"/>
    </source>
</evidence>
<dbReference type="KEGG" id="tet:TTHERM_000647009"/>
<feature type="coiled-coil region" evidence="1">
    <location>
        <begin position="370"/>
        <end position="397"/>
    </location>
</feature>
<accession>W7XE09</accession>
<feature type="compositionally biased region" description="Polar residues" evidence="2">
    <location>
        <begin position="195"/>
        <end position="214"/>
    </location>
</feature>
<dbReference type="RefSeq" id="XP_012656378.1">
    <property type="nucleotide sequence ID" value="XM_012800924.1"/>
</dbReference>
<evidence type="ECO:0000313" key="4">
    <source>
        <dbReference type="Proteomes" id="UP000009168"/>
    </source>
</evidence>
<dbReference type="Proteomes" id="UP000009168">
    <property type="component" value="Unassembled WGS sequence"/>
</dbReference>
<proteinExistence type="predicted"/>
<dbReference type="AlphaFoldDB" id="W7XE09"/>
<dbReference type="GeneID" id="24439997"/>
<evidence type="ECO:0000256" key="2">
    <source>
        <dbReference type="SAM" id="MobiDB-lite"/>
    </source>
</evidence>
<dbReference type="EMBL" id="GG662245">
    <property type="protein sequence ID" value="EWS71079.1"/>
    <property type="molecule type" value="Genomic_DNA"/>
</dbReference>
<feature type="region of interest" description="Disordered" evidence="2">
    <location>
        <begin position="174"/>
        <end position="214"/>
    </location>
</feature>
<dbReference type="InParanoid" id="W7XE09"/>
<protein>
    <submittedName>
        <fullName evidence="3">Uncharacterized protein</fullName>
    </submittedName>
</protein>
<gene>
    <name evidence="3" type="ORF">TTHERM_000647009</name>
</gene>
<evidence type="ECO:0000313" key="3">
    <source>
        <dbReference type="EMBL" id="EWS71079.1"/>
    </source>
</evidence>
<organism evidence="3 4">
    <name type="scientific">Tetrahymena thermophila (strain SB210)</name>
    <dbReference type="NCBI Taxonomy" id="312017"/>
    <lineage>
        <taxon>Eukaryota</taxon>
        <taxon>Sar</taxon>
        <taxon>Alveolata</taxon>
        <taxon>Ciliophora</taxon>
        <taxon>Intramacronucleata</taxon>
        <taxon>Oligohymenophorea</taxon>
        <taxon>Hymenostomatida</taxon>
        <taxon>Tetrahymenina</taxon>
        <taxon>Tetrahymenidae</taxon>
        <taxon>Tetrahymena</taxon>
    </lineage>
</organism>
<sequence length="432" mass="51423">MQEQRQEKIQYFNIQYKLQLSDIVNFKRGTVQKYDENFLEEVNDFYKNQFEEIQGQLQQYHLFQDFKEIDHKKIKHNTCALIGTKNTWDFSTIFSNSGYESRNKSVVLKEGRYCQASQLKKNEKQNSNFQKFELRLVKQIDPDNPTNTSQKYGDFMLCHFLCRDQLKSCSKQFKSTQQPQISQKKANGLREVDENNTSAKQQQNRDLNQQDYSNNSYTIEFIQKPEEEYQQHSSQINQQELLRQNQNENQFIDSDQQRLRDNNNELFQNDQNRMAINLQEQSQQTSQSNQINLNINNQQNSMSHNIQSSSISQIQGINEVTQQNIGQVEQNQQLLIKQEIPQSSSQPNIHSNQNHRASNGVDFHCKQEYDQQSENRIQQLQNRVKDLEYELIKEKLDHAKEIMRMFRQNNPHYEPQKKIKQDNIKNETINID</sequence>
<keyword evidence="1" id="KW-0175">Coiled coil</keyword>